<organism evidence="1 2">
    <name type="scientific">Plastoroseomonas hellenica</name>
    <dbReference type="NCBI Taxonomy" id="2687306"/>
    <lineage>
        <taxon>Bacteria</taxon>
        <taxon>Pseudomonadati</taxon>
        <taxon>Pseudomonadota</taxon>
        <taxon>Alphaproteobacteria</taxon>
        <taxon>Acetobacterales</taxon>
        <taxon>Acetobacteraceae</taxon>
        <taxon>Plastoroseomonas</taxon>
    </lineage>
</organism>
<protein>
    <submittedName>
        <fullName evidence="1">Uncharacterized protein</fullName>
    </submittedName>
</protein>
<sequence length="97" mass="10306">MTSTSDAVPLVDGMALGAAIAAFQAHLPGWWFSVCACSVSQDASCGPDRHGPDADLLQFREFDDGFHADLVDETLADALRTVMGEVLLARARVRASL</sequence>
<reference evidence="2" key="1">
    <citation type="journal article" date="2021" name="Syst. Appl. Microbiol.">
        <title>Roseomonas hellenica sp. nov., isolated from roots of wild-growing Alkanna tinctoria.</title>
        <authorList>
            <person name="Rat A."/>
            <person name="Naranjo H.D."/>
            <person name="Lebbe L."/>
            <person name="Cnockaert M."/>
            <person name="Krigas N."/>
            <person name="Grigoriadou K."/>
            <person name="Maloupa E."/>
            <person name="Willems A."/>
        </authorList>
    </citation>
    <scope>NUCLEOTIDE SEQUENCE [LARGE SCALE GENOMIC DNA]</scope>
    <source>
        <strain evidence="2">LMG 31523</strain>
    </source>
</reference>
<comment type="caution">
    <text evidence="1">The sequence shown here is derived from an EMBL/GenBank/DDBJ whole genome shotgun (WGS) entry which is preliminary data.</text>
</comment>
<gene>
    <name evidence="1" type="ORF">GXW71_28235</name>
</gene>
<name>A0ABS5F6V8_9PROT</name>
<dbReference type="RefSeq" id="WP_211856052.1">
    <property type="nucleotide sequence ID" value="NZ_JAAGBB010000052.1"/>
</dbReference>
<dbReference type="Proteomes" id="UP001196870">
    <property type="component" value="Unassembled WGS sequence"/>
</dbReference>
<evidence type="ECO:0000313" key="1">
    <source>
        <dbReference type="EMBL" id="MBR0668274.1"/>
    </source>
</evidence>
<dbReference type="EMBL" id="JAAGBB010000052">
    <property type="protein sequence ID" value="MBR0668274.1"/>
    <property type="molecule type" value="Genomic_DNA"/>
</dbReference>
<keyword evidence="2" id="KW-1185">Reference proteome</keyword>
<evidence type="ECO:0000313" key="2">
    <source>
        <dbReference type="Proteomes" id="UP001196870"/>
    </source>
</evidence>
<accession>A0ABS5F6V8</accession>
<proteinExistence type="predicted"/>